<protein>
    <recommendedName>
        <fullName evidence="4">Aminoglycoside phosphotransferase domain-containing protein</fullName>
    </recommendedName>
</protein>
<reference evidence="2 3" key="1">
    <citation type="submission" date="2018-05" db="EMBL/GenBank/DDBJ databases">
        <title>Genome sequencing and assembly of the regulated plant pathogen Lachnellula willkommii and related sister species for the development of diagnostic species identification markers.</title>
        <authorList>
            <person name="Giroux E."/>
            <person name="Bilodeau G."/>
        </authorList>
    </citation>
    <scope>NUCLEOTIDE SEQUENCE [LARGE SCALE GENOMIC DNA]</scope>
    <source>
        <strain evidence="2 3">CBS 197.66</strain>
    </source>
</reference>
<dbReference type="SUPFAM" id="SSF56112">
    <property type="entry name" value="Protein kinase-like (PK-like)"/>
    <property type="match status" value="1"/>
</dbReference>
<gene>
    <name evidence="2" type="ORF">LSUB1_G003276</name>
</gene>
<dbReference type="OrthoDB" id="5412996at2759"/>
<evidence type="ECO:0008006" key="4">
    <source>
        <dbReference type="Google" id="ProtNLM"/>
    </source>
</evidence>
<proteinExistence type="predicted"/>
<dbReference type="PANTHER" id="PTHR21310:SF37">
    <property type="entry name" value="AMINOGLYCOSIDE PHOSPHOTRANSFERASE DOMAIN-CONTAINING PROTEIN"/>
    <property type="match status" value="1"/>
</dbReference>
<dbReference type="AlphaFoldDB" id="A0A8H8RXJ3"/>
<sequence length="686" mass="79044">MCTDRKAFITTSTNTQPTEDPPFELWWTSAQYFSCFGPLPRRSWLILLAEIEADPSSYLLCSSDAASSSALILSTSLSDLSLPSLAALRQISVTFESLARANCKRFLGLVATRALQESNHHETSNASAARHQPGRHASSKHQQTEIAHHCVENYSLSNSLYRQLIERRSHSVPVHRHFQRHSVGVMIEGPDDFDNLVWDKRDEEWEIVQPKLRQRSTLHAVEDLGTAKFRSTAKWISPMSIGGYNIIYRLKVEGFDSEVLVRRPIPCYAQFPAEKTSIEAATMMYLEKHTKIPVARTFFHGEDPKLGSFIIMEYIEHPQCMATAQNATNEDISKPFTLNPYISEEVLQNHYQHVAACLLELSQHTFPRIGSLVEVNPGTFSIAARPVTKNMNDMLQLANIPGAILPPQLKTYQTADEYYVWLAEMHIAQLAFQQNDLVRTEQECRNKYVARQLFRRIARDGKLSKFGFKEDNWSAQSKTKSMKLSSMPSNSDSFRLYCDDLRPGNILLTASDTITAIIDWEFTYAAPSQFSLDPPWWLLLDTPDQWDAGLDDWIRLYEPRLETWISAMKKAEEDTKLKGGIAGVPLSTYMRESWETGRFWLTYVARKSWAFETIFWKYLDERFFGPREQGIPRNHYWKARIDLLSEDERNAMEPFVERKMKTRKERKIVDWDPEAAKSRFAEMLFD</sequence>
<name>A0A8H8RXJ3_9HELO</name>
<dbReference type="InterPro" id="IPR011009">
    <property type="entry name" value="Kinase-like_dom_sf"/>
</dbReference>
<accession>A0A8H8RXJ3</accession>
<dbReference type="EMBL" id="QGMJ01000096">
    <property type="protein sequence ID" value="TVY42480.1"/>
    <property type="molecule type" value="Genomic_DNA"/>
</dbReference>
<evidence type="ECO:0000256" key="1">
    <source>
        <dbReference type="SAM" id="MobiDB-lite"/>
    </source>
</evidence>
<dbReference type="Proteomes" id="UP000462212">
    <property type="component" value="Unassembled WGS sequence"/>
</dbReference>
<keyword evidence="3" id="KW-1185">Reference proteome</keyword>
<comment type="caution">
    <text evidence="2">The sequence shown here is derived from an EMBL/GenBank/DDBJ whole genome shotgun (WGS) entry which is preliminary data.</text>
</comment>
<feature type="region of interest" description="Disordered" evidence="1">
    <location>
        <begin position="118"/>
        <end position="144"/>
    </location>
</feature>
<dbReference type="PANTHER" id="PTHR21310">
    <property type="entry name" value="AMINOGLYCOSIDE PHOSPHOTRANSFERASE-RELATED-RELATED"/>
    <property type="match status" value="1"/>
</dbReference>
<evidence type="ECO:0000313" key="2">
    <source>
        <dbReference type="EMBL" id="TVY42480.1"/>
    </source>
</evidence>
<evidence type="ECO:0000313" key="3">
    <source>
        <dbReference type="Proteomes" id="UP000462212"/>
    </source>
</evidence>
<dbReference type="InterPro" id="IPR051678">
    <property type="entry name" value="AGP_Transferase"/>
</dbReference>
<organism evidence="2 3">
    <name type="scientific">Lachnellula subtilissima</name>
    <dbReference type="NCBI Taxonomy" id="602034"/>
    <lineage>
        <taxon>Eukaryota</taxon>
        <taxon>Fungi</taxon>
        <taxon>Dikarya</taxon>
        <taxon>Ascomycota</taxon>
        <taxon>Pezizomycotina</taxon>
        <taxon>Leotiomycetes</taxon>
        <taxon>Helotiales</taxon>
        <taxon>Lachnaceae</taxon>
        <taxon>Lachnellula</taxon>
    </lineage>
</organism>